<accession>A0A087SGT8</accession>
<name>A0A087SGT8_AUXPR</name>
<dbReference type="Proteomes" id="UP000028924">
    <property type="component" value="Unassembled WGS sequence"/>
</dbReference>
<proteinExistence type="predicted"/>
<dbReference type="AlphaFoldDB" id="A0A087SGT8"/>
<evidence type="ECO:0000313" key="1">
    <source>
        <dbReference type="EMBL" id="KFM24942.1"/>
    </source>
</evidence>
<evidence type="ECO:0000313" key="2">
    <source>
        <dbReference type="Proteomes" id="UP000028924"/>
    </source>
</evidence>
<dbReference type="GeneID" id="23613212"/>
<gene>
    <name evidence="1" type="ORF">F751_1821</name>
</gene>
<reference evidence="1 2" key="1">
    <citation type="journal article" date="2014" name="BMC Genomics">
        <title>Oil accumulation mechanisms of the oleaginous microalga Chlorella protothecoides revealed through its genome, transcriptomes, and proteomes.</title>
        <authorList>
            <person name="Gao C."/>
            <person name="Wang Y."/>
            <person name="Shen Y."/>
            <person name="Yan D."/>
            <person name="He X."/>
            <person name="Dai J."/>
            <person name="Wu Q."/>
        </authorList>
    </citation>
    <scope>NUCLEOTIDE SEQUENCE [LARGE SCALE GENOMIC DNA]</scope>
    <source>
        <strain evidence="1 2">0710</strain>
    </source>
</reference>
<protein>
    <submittedName>
        <fullName evidence="1">Uncharacterized protein</fullName>
    </submittedName>
</protein>
<keyword evidence="2" id="KW-1185">Reference proteome</keyword>
<organism evidence="1 2">
    <name type="scientific">Auxenochlorella protothecoides</name>
    <name type="common">Green microalga</name>
    <name type="synonym">Chlorella protothecoides</name>
    <dbReference type="NCBI Taxonomy" id="3075"/>
    <lineage>
        <taxon>Eukaryota</taxon>
        <taxon>Viridiplantae</taxon>
        <taxon>Chlorophyta</taxon>
        <taxon>core chlorophytes</taxon>
        <taxon>Trebouxiophyceae</taxon>
        <taxon>Chlorellales</taxon>
        <taxon>Chlorellaceae</taxon>
        <taxon>Auxenochlorella</taxon>
    </lineage>
</organism>
<dbReference type="RefSeq" id="XP_011397830.1">
    <property type="nucleotide sequence ID" value="XM_011399528.1"/>
</dbReference>
<dbReference type="EMBL" id="KL662111">
    <property type="protein sequence ID" value="KFM24942.1"/>
    <property type="molecule type" value="Genomic_DNA"/>
</dbReference>
<sequence length="118" mass="12943">MRRRSRCSGAEKTPLHHGAHCKNGLMSDGDVTAGLLQYPPFVEHESHLPKQVALCLALICHPSGISMLLTTCQAVTCCPLALARQRINSHVGISSSIFSNILNPLRVARYLHYCVPRV</sequence>
<dbReference type="KEGG" id="apro:F751_1821"/>